<name>A0A9D7T305_9BACT</name>
<dbReference type="EMBL" id="JADKGY010000035">
    <property type="protein sequence ID" value="MBK9985384.1"/>
    <property type="molecule type" value="Genomic_DNA"/>
</dbReference>
<dbReference type="SUPFAM" id="SSF56059">
    <property type="entry name" value="Glutathione synthetase ATP-binding domain-like"/>
    <property type="match status" value="1"/>
</dbReference>
<evidence type="ECO:0000313" key="2">
    <source>
        <dbReference type="Proteomes" id="UP000808337"/>
    </source>
</evidence>
<evidence type="ECO:0000313" key="1">
    <source>
        <dbReference type="EMBL" id="MBK9985384.1"/>
    </source>
</evidence>
<reference evidence="1 2" key="1">
    <citation type="submission" date="2020-10" db="EMBL/GenBank/DDBJ databases">
        <title>Connecting structure to function with the recovery of over 1000 high-quality activated sludge metagenome-assembled genomes encoding full-length rRNA genes using long-read sequencing.</title>
        <authorList>
            <person name="Singleton C.M."/>
            <person name="Petriglieri F."/>
            <person name="Kristensen J.M."/>
            <person name="Kirkegaard R.H."/>
            <person name="Michaelsen T.Y."/>
            <person name="Andersen M.H."/>
            <person name="Karst S.M."/>
            <person name="Dueholm M.S."/>
            <person name="Nielsen P.H."/>
            <person name="Albertsen M."/>
        </authorList>
    </citation>
    <scope>NUCLEOTIDE SEQUENCE [LARGE SCALE GENOMIC DNA]</scope>
    <source>
        <strain evidence="1">Ribe_18-Q3-R11-54_MAXAC.273</strain>
    </source>
</reference>
<organism evidence="1 2">
    <name type="scientific">Candidatus Opimibacter skivensis</name>
    <dbReference type="NCBI Taxonomy" id="2982028"/>
    <lineage>
        <taxon>Bacteria</taxon>
        <taxon>Pseudomonadati</taxon>
        <taxon>Bacteroidota</taxon>
        <taxon>Saprospiria</taxon>
        <taxon>Saprospirales</taxon>
        <taxon>Saprospiraceae</taxon>
        <taxon>Candidatus Opimibacter</taxon>
    </lineage>
</organism>
<proteinExistence type="predicted"/>
<comment type="caution">
    <text evidence="1">The sequence shown here is derived from an EMBL/GenBank/DDBJ whole genome shotgun (WGS) entry which is preliminary data.</text>
</comment>
<dbReference type="AlphaFoldDB" id="A0A9D7T305"/>
<dbReference type="Proteomes" id="UP000808337">
    <property type="component" value="Unassembled WGS sequence"/>
</dbReference>
<protein>
    <recommendedName>
        <fullName evidence="3">Circularly permuted type 2 ATP-grasp protein</fullName>
    </recommendedName>
</protein>
<sequence length="396" mass="46055">MIPDIRDRYNKHFSQERYQAFLKDLYSQFDHVPGFRIAETPVFIPGYLSDKIFQACNEIKKVILRPDFKQLTEPSLSDEYRVPNEDAHTTFLQMDFGLCEGKNGDIVPKLIEVQGFPSLYFYQHIVAGLYRKHFDIPEYVHHLFNGYTPQTYVETLKNIIVGDEDPANVVLIDVEPFKQNTQIDFLATAKVLGIKISCVTDILKHGDKLFYKNEKGNEIQIKRIYNRVIFDELLARKDLDIKFNFTDDLDLKWIGHPNWFFRISKYTMPFIESDFVPKTVFLDQIDSIPQDLENYVLKPLYSFSGAGVVFHVTRADIDKVADKSKYILQEKVKYVPVIRTPEEPVKVEVRIMLLWPDDAKEPIIVNNLARLSKGEMIGVKFNKDKTWVGGSVGFYE</sequence>
<accession>A0A9D7T305</accession>
<evidence type="ECO:0008006" key="3">
    <source>
        <dbReference type="Google" id="ProtNLM"/>
    </source>
</evidence>
<gene>
    <name evidence="1" type="ORF">IPP15_24095</name>
</gene>